<dbReference type="PROSITE" id="PS50902">
    <property type="entry name" value="FLAVODOXIN_LIKE"/>
    <property type="match status" value="1"/>
</dbReference>
<reference evidence="12" key="1">
    <citation type="submission" date="2025-08" db="UniProtKB">
        <authorList>
            <consortium name="RefSeq"/>
        </authorList>
    </citation>
    <scope>IDENTIFICATION</scope>
</reference>
<evidence type="ECO:0000313" key="11">
    <source>
        <dbReference type="Proteomes" id="UP001652580"/>
    </source>
</evidence>
<dbReference type="InterPro" id="IPR001094">
    <property type="entry name" value="Flavdoxin-like"/>
</dbReference>
<feature type="region of interest" description="Disordered" evidence="8">
    <location>
        <begin position="430"/>
        <end position="463"/>
    </location>
</feature>
<evidence type="ECO:0000256" key="5">
    <source>
        <dbReference type="ARBA" id="ARBA00022827"/>
    </source>
</evidence>
<evidence type="ECO:0000256" key="4">
    <source>
        <dbReference type="ARBA" id="ARBA00022643"/>
    </source>
</evidence>
<evidence type="ECO:0000256" key="6">
    <source>
        <dbReference type="ARBA" id="ARBA00022857"/>
    </source>
</evidence>
<evidence type="ECO:0000259" key="9">
    <source>
        <dbReference type="PROSITE" id="PS50902"/>
    </source>
</evidence>
<keyword evidence="4" id="KW-0288">FMN</keyword>
<keyword evidence="7" id="KW-0560">Oxidoreductase</keyword>
<protein>
    <submittedName>
        <fullName evidence="12">NADPH-dependent diflavin oxidoreductase 1 isoform X3</fullName>
    </submittedName>
</protein>
<dbReference type="PANTHER" id="PTHR19384:SF10">
    <property type="entry name" value="NADPH-DEPENDENT DIFLAVIN OXIDOREDUCTASE 1"/>
    <property type="match status" value="1"/>
</dbReference>
<dbReference type="PRINTS" id="PR00369">
    <property type="entry name" value="FLAVODOXIN"/>
</dbReference>
<sequence>MQGSPGRTPMPNTRLLVLFGSQTGTAQDVSERLSREAWRRELGCRVQALDSYPVVNLINEPLVIFVCATTGQGEPPDNMKNFWRFIFRRNLPSTSLCQMDFAVLGLGDSSYAKFNFVAKKLHRRLLQLGGSALLPVCLGDDQHELGPDATIDPWLHDLWEKVLGPHPLPLDLSLTPPGVPWPSKFTLKFLQEVPSTCSEELCVTGTDPQGPPSELQPFLAPMVTNQRVTGPSHFQDVRLIEFDITGSGVSFVAGDVVLIQPENTASHVQQFCQALGLDPDQHFTLQPREPGVPCPARLPQPCSIQRLVSQYLDIASVPRRSFFELLACLSCHELEREKLLELSSAQGQEDLCEYCTRPRRTVLEVRAGAAGRAGGCGRRAAALLRLSPPGAVRLPTHGWRYPPGPPVGPHPPDPAAGLLHCLFSAGPPLQAADSRGSGAVPDTPQGAPPGPLLQLAGVSGPRARTCSGAPVGAVWGPDVPKDTRHACDHGGAGHWCGPLPSSHPGASGPGPPRFPRKRLVLRLPPAGPGLLLGGRVDGAADTGLPDSRHGLLPGAGGGRALRPRRGRLPRQAPADPAFPD</sequence>
<evidence type="ECO:0000256" key="2">
    <source>
        <dbReference type="ARBA" id="ARBA00001974"/>
    </source>
</evidence>
<keyword evidence="5" id="KW-0274">FAD</keyword>
<dbReference type="RefSeq" id="XP_057404444.1">
    <property type="nucleotide sequence ID" value="XM_057548461.1"/>
</dbReference>
<name>A0ABM3TQR0_BALAC</name>
<dbReference type="InterPro" id="IPR023173">
    <property type="entry name" value="NADPH_Cyt_P450_Rdtase_alpha"/>
</dbReference>
<dbReference type="InterPro" id="IPR003097">
    <property type="entry name" value="CysJ-like_FAD-binding"/>
</dbReference>
<comment type="cofactor">
    <cofactor evidence="1">
        <name>FMN</name>
        <dbReference type="ChEBI" id="CHEBI:58210"/>
    </cofactor>
</comment>
<evidence type="ECO:0000256" key="8">
    <source>
        <dbReference type="SAM" id="MobiDB-lite"/>
    </source>
</evidence>
<dbReference type="InterPro" id="IPR017938">
    <property type="entry name" value="Riboflavin_synthase-like_b-brl"/>
</dbReference>
<feature type="region of interest" description="Disordered" evidence="8">
    <location>
        <begin position="498"/>
        <end position="517"/>
    </location>
</feature>
<dbReference type="SUPFAM" id="SSF63380">
    <property type="entry name" value="Riboflavin synthase domain-like"/>
    <property type="match status" value="1"/>
</dbReference>
<accession>A0ABM3TQR0</accession>
<dbReference type="Proteomes" id="UP001652580">
    <property type="component" value="Chromosome 6"/>
</dbReference>
<dbReference type="PANTHER" id="PTHR19384">
    <property type="entry name" value="NITRIC OXIDE SYNTHASE-RELATED"/>
    <property type="match status" value="1"/>
</dbReference>
<feature type="domain" description="FAD-binding FR-type" evidence="10">
    <location>
        <begin position="215"/>
        <end position="412"/>
    </location>
</feature>
<dbReference type="Pfam" id="PF00258">
    <property type="entry name" value="Flavodoxin_1"/>
    <property type="match status" value="1"/>
</dbReference>
<keyword evidence="11" id="KW-1185">Reference proteome</keyword>
<evidence type="ECO:0000256" key="3">
    <source>
        <dbReference type="ARBA" id="ARBA00022630"/>
    </source>
</evidence>
<dbReference type="Gene3D" id="2.40.30.10">
    <property type="entry name" value="Translation factors"/>
    <property type="match status" value="1"/>
</dbReference>
<dbReference type="GeneID" id="102999920"/>
<dbReference type="Pfam" id="PF00667">
    <property type="entry name" value="FAD_binding_1"/>
    <property type="match status" value="1"/>
</dbReference>
<comment type="cofactor">
    <cofactor evidence="2">
        <name>FAD</name>
        <dbReference type="ChEBI" id="CHEBI:57692"/>
    </cofactor>
</comment>
<dbReference type="InterPro" id="IPR008254">
    <property type="entry name" value="Flavodoxin/NO_synth"/>
</dbReference>
<evidence type="ECO:0000256" key="7">
    <source>
        <dbReference type="ARBA" id="ARBA00023002"/>
    </source>
</evidence>
<dbReference type="InterPro" id="IPR029039">
    <property type="entry name" value="Flavoprotein-like_sf"/>
</dbReference>
<evidence type="ECO:0000256" key="1">
    <source>
        <dbReference type="ARBA" id="ARBA00001917"/>
    </source>
</evidence>
<organism evidence="11 12">
    <name type="scientific">Balaenoptera acutorostrata</name>
    <name type="common">Common minke whale</name>
    <name type="synonym">Balaena rostrata</name>
    <dbReference type="NCBI Taxonomy" id="9767"/>
    <lineage>
        <taxon>Eukaryota</taxon>
        <taxon>Metazoa</taxon>
        <taxon>Chordata</taxon>
        <taxon>Craniata</taxon>
        <taxon>Vertebrata</taxon>
        <taxon>Euteleostomi</taxon>
        <taxon>Mammalia</taxon>
        <taxon>Eutheria</taxon>
        <taxon>Laurasiatheria</taxon>
        <taxon>Artiodactyla</taxon>
        <taxon>Whippomorpha</taxon>
        <taxon>Cetacea</taxon>
        <taxon>Mysticeti</taxon>
        <taxon>Balaenopteridae</taxon>
        <taxon>Balaenoptera</taxon>
    </lineage>
</organism>
<evidence type="ECO:0000313" key="12">
    <source>
        <dbReference type="RefSeq" id="XP_057404444.1"/>
    </source>
</evidence>
<dbReference type="PROSITE" id="PS51384">
    <property type="entry name" value="FAD_FR"/>
    <property type="match status" value="1"/>
</dbReference>
<gene>
    <name evidence="12" type="primary">NDOR1</name>
</gene>
<dbReference type="Gene3D" id="3.40.50.360">
    <property type="match status" value="1"/>
</dbReference>
<dbReference type="SUPFAM" id="SSF52218">
    <property type="entry name" value="Flavoproteins"/>
    <property type="match status" value="1"/>
</dbReference>
<keyword evidence="6" id="KW-0521">NADP</keyword>
<evidence type="ECO:0000259" key="10">
    <source>
        <dbReference type="PROSITE" id="PS51384"/>
    </source>
</evidence>
<proteinExistence type="predicted"/>
<feature type="region of interest" description="Disordered" evidence="8">
    <location>
        <begin position="537"/>
        <end position="580"/>
    </location>
</feature>
<dbReference type="InterPro" id="IPR017927">
    <property type="entry name" value="FAD-bd_FR_type"/>
</dbReference>
<keyword evidence="3" id="KW-0285">Flavoprotein</keyword>
<dbReference type="Gene3D" id="1.20.990.10">
    <property type="entry name" value="NADPH-cytochrome p450 Reductase, Chain A, domain 3"/>
    <property type="match status" value="1"/>
</dbReference>
<feature type="domain" description="Flavodoxin-like" evidence="9">
    <location>
        <begin position="15"/>
        <end position="159"/>
    </location>
</feature>